<reference evidence="1" key="1">
    <citation type="journal article" date="2023" name="IScience">
        <title>Live-bearing cockroach genome reveals convergent evolutionary mechanisms linked to viviparity in insects and beyond.</title>
        <authorList>
            <person name="Fouks B."/>
            <person name="Harrison M.C."/>
            <person name="Mikhailova A.A."/>
            <person name="Marchal E."/>
            <person name="English S."/>
            <person name="Carruthers M."/>
            <person name="Jennings E.C."/>
            <person name="Chiamaka E.L."/>
            <person name="Frigard R.A."/>
            <person name="Pippel M."/>
            <person name="Attardo G.M."/>
            <person name="Benoit J.B."/>
            <person name="Bornberg-Bauer E."/>
            <person name="Tobe S.S."/>
        </authorList>
    </citation>
    <scope>NUCLEOTIDE SEQUENCE</scope>
    <source>
        <strain evidence="1">Stay&amp;Tobe</strain>
    </source>
</reference>
<name>A0AAD8EAS3_DIPPU</name>
<accession>A0AAD8EAS3</accession>
<reference evidence="1" key="2">
    <citation type="submission" date="2023-05" db="EMBL/GenBank/DDBJ databases">
        <authorList>
            <person name="Fouks B."/>
        </authorList>
    </citation>
    <scope>NUCLEOTIDE SEQUENCE</scope>
    <source>
        <strain evidence="1">Stay&amp;Tobe</strain>
        <tissue evidence="1">Testes</tissue>
    </source>
</reference>
<comment type="caution">
    <text evidence="1">The sequence shown here is derived from an EMBL/GenBank/DDBJ whole genome shotgun (WGS) entry which is preliminary data.</text>
</comment>
<sequence>EVFIENESDKKKIIVQENSKRTEGTKIRSSVWSVRGHTLQEDDKVVYIQPGGPSHPDFFLKLYKESLNCYAEKKIIKKTVLMPMYMKCLKFQNYEFPDNYHPLGFYELSFLRDNSLANTVAIFFFKRISQFQ</sequence>
<keyword evidence="2" id="KW-1185">Reference proteome</keyword>
<feature type="non-terminal residue" evidence="1">
    <location>
        <position position="132"/>
    </location>
</feature>
<organism evidence="1 2">
    <name type="scientific">Diploptera punctata</name>
    <name type="common">Pacific beetle cockroach</name>
    <dbReference type="NCBI Taxonomy" id="6984"/>
    <lineage>
        <taxon>Eukaryota</taxon>
        <taxon>Metazoa</taxon>
        <taxon>Ecdysozoa</taxon>
        <taxon>Arthropoda</taxon>
        <taxon>Hexapoda</taxon>
        <taxon>Insecta</taxon>
        <taxon>Pterygota</taxon>
        <taxon>Neoptera</taxon>
        <taxon>Polyneoptera</taxon>
        <taxon>Dictyoptera</taxon>
        <taxon>Blattodea</taxon>
        <taxon>Blaberoidea</taxon>
        <taxon>Blaberidae</taxon>
        <taxon>Diplopterinae</taxon>
        <taxon>Diploptera</taxon>
    </lineage>
</organism>
<dbReference type="EMBL" id="JASPKZ010007701">
    <property type="protein sequence ID" value="KAJ9582942.1"/>
    <property type="molecule type" value="Genomic_DNA"/>
</dbReference>
<evidence type="ECO:0000313" key="2">
    <source>
        <dbReference type="Proteomes" id="UP001233999"/>
    </source>
</evidence>
<evidence type="ECO:0000313" key="1">
    <source>
        <dbReference type="EMBL" id="KAJ9582942.1"/>
    </source>
</evidence>
<dbReference type="Proteomes" id="UP001233999">
    <property type="component" value="Unassembled WGS sequence"/>
</dbReference>
<proteinExistence type="predicted"/>
<protein>
    <submittedName>
        <fullName evidence="1">Uncharacterized protein</fullName>
    </submittedName>
</protein>
<gene>
    <name evidence="1" type="ORF">L9F63_022703</name>
</gene>
<dbReference type="AlphaFoldDB" id="A0AAD8EAS3"/>